<gene>
    <name evidence="3" type="ORF">EGT67_01400</name>
</gene>
<dbReference type="Gene3D" id="2.40.160.210">
    <property type="entry name" value="Acyl-CoA thioesterase, double hotdog domain"/>
    <property type="match status" value="1"/>
</dbReference>
<dbReference type="InterPro" id="IPR029069">
    <property type="entry name" value="HotDog_dom_sf"/>
</dbReference>
<sequence length="275" mass="29561">MTQIVAPTHPFDAAVELSPELGAPGVFLGHTSPAYANMVGPFGGITAATLLRAVLQHPERLGDPLSLTVNFAGPIADGGFEIAARPTRTNRSTQHWNIELTQDGVVTTTATAVFGNRRETWASTEIAAPTAPTVDDVAAQGFPDFIAWARNYEMRFVTGAIPDPEAGGQPDSTTTLWVRDNPPRPLDFPALTSLCDVFYPRAFLRLGRYLPAGTVSLTVYFHADATLLAAQADDAVLGTARAQRFGKGYFDQTGEVWGRDGALLATTHQLVYFKD</sequence>
<dbReference type="InterPro" id="IPR049450">
    <property type="entry name" value="ACOT8-like_C"/>
</dbReference>
<dbReference type="OrthoDB" id="4370297at2"/>
<dbReference type="Pfam" id="PF20789">
    <property type="entry name" value="4HBT_3C"/>
    <property type="match status" value="1"/>
</dbReference>
<name>A0A3S3ALE9_9NOCA</name>
<accession>A0A3S3ALE9</accession>
<dbReference type="InterPro" id="IPR049449">
    <property type="entry name" value="TesB_ACOT8-like_N"/>
</dbReference>
<protein>
    <submittedName>
        <fullName evidence="3">Thioesterase family protein</fullName>
    </submittedName>
</protein>
<dbReference type="EMBL" id="RKLP01000001">
    <property type="protein sequence ID" value="RVW11147.1"/>
    <property type="molecule type" value="Genomic_DNA"/>
</dbReference>
<dbReference type="CDD" id="cd00556">
    <property type="entry name" value="Thioesterase_II"/>
    <property type="match status" value="1"/>
</dbReference>
<evidence type="ECO:0000259" key="1">
    <source>
        <dbReference type="Pfam" id="PF13622"/>
    </source>
</evidence>
<organism evidence="3 4">
    <name type="scientific">Prescottella agglutinans</name>
    <dbReference type="NCBI Taxonomy" id="1644129"/>
    <lineage>
        <taxon>Bacteria</taxon>
        <taxon>Bacillati</taxon>
        <taxon>Actinomycetota</taxon>
        <taxon>Actinomycetes</taxon>
        <taxon>Mycobacteriales</taxon>
        <taxon>Nocardiaceae</taxon>
        <taxon>Prescottella</taxon>
    </lineage>
</organism>
<dbReference type="AlphaFoldDB" id="A0A3S3ALE9"/>
<feature type="domain" description="Acyl-CoA thioesterase-like N-terminal HotDog" evidence="1">
    <location>
        <begin position="34"/>
        <end position="115"/>
    </location>
</feature>
<proteinExistence type="predicted"/>
<reference evidence="3 4" key="1">
    <citation type="submission" date="2018-11" db="EMBL/GenBank/DDBJ databases">
        <title>Rhodococcus spongicola sp. nov. and Rhodococcus xishaensis sp. nov. from marine sponges.</title>
        <authorList>
            <person name="Li L."/>
            <person name="Lin H.W."/>
        </authorList>
    </citation>
    <scope>NUCLEOTIDE SEQUENCE [LARGE SCALE GENOMIC DNA]</scope>
    <source>
        <strain evidence="3 4">CCTCC AB2014297</strain>
    </source>
</reference>
<feature type="domain" description="Acyl-CoA thioesterase-like C-terminal" evidence="2">
    <location>
        <begin position="137"/>
        <end position="272"/>
    </location>
</feature>
<dbReference type="Proteomes" id="UP000286208">
    <property type="component" value="Unassembled WGS sequence"/>
</dbReference>
<evidence type="ECO:0000259" key="2">
    <source>
        <dbReference type="Pfam" id="PF20789"/>
    </source>
</evidence>
<evidence type="ECO:0000313" key="3">
    <source>
        <dbReference type="EMBL" id="RVW11147.1"/>
    </source>
</evidence>
<dbReference type="RefSeq" id="WP_127914255.1">
    <property type="nucleotide sequence ID" value="NZ_RKLP01000001.1"/>
</dbReference>
<dbReference type="InterPro" id="IPR042171">
    <property type="entry name" value="Acyl-CoA_hotdog"/>
</dbReference>
<evidence type="ECO:0000313" key="4">
    <source>
        <dbReference type="Proteomes" id="UP000286208"/>
    </source>
</evidence>
<dbReference type="Pfam" id="PF13622">
    <property type="entry name" value="4HBT_3"/>
    <property type="match status" value="1"/>
</dbReference>
<dbReference type="SUPFAM" id="SSF54637">
    <property type="entry name" value="Thioesterase/thiol ester dehydrase-isomerase"/>
    <property type="match status" value="2"/>
</dbReference>
<comment type="caution">
    <text evidence="3">The sequence shown here is derived from an EMBL/GenBank/DDBJ whole genome shotgun (WGS) entry which is preliminary data.</text>
</comment>
<keyword evidence="4" id="KW-1185">Reference proteome</keyword>